<dbReference type="EMBL" id="KN847690">
    <property type="protein sequence ID" value="KIV98418.1"/>
    <property type="molecule type" value="Genomic_DNA"/>
</dbReference>
<dbReference type="RefSeq" id="XP_016208288.1">
    <property type="nucleotide sequence ID" value="XM_016363876.1"/>
</dbReference>
<evidence type="ECO:0000313" key="4">
    <source>
        <dbReference type="Proteomes" id="UP000053259"/>
    </source>
</evidence>
<keyword evidence="2" id="KW-1133">Transmembrane helix</keyword>
<dbReference type="EMBL" id="KN847690">
    <property type="protein sequence ID" value="KIV98417.1"/>
    <property type="molecule type" value="Genomic_DNA"/>
</dbReference>
<proteinExistence type="predicted"/>
<keyword evidence="2" id="KW-0812">Transmembrane</keyword>
<sequence length="139" mass="15886">MLHSARLQTTPPSSPRQLAHFTACSAAQGERNFSLAAFENFSSTLRHLRIVFIGAVFIRAITIGDITIAAVTITAILEYREWMLMDLVRNSRYWPFGRKRGRGAAQLADHQAPWNSSRNRRETDRYISSNSHRRDGFIH</sequence>
<protein>
    <submittedName>
        <fullName evidence="3">Uncharacterized protein</fullName>
    </submittedName>
</protein>
<evidence type="ECO:0000313" key="3">
    <source>
        <dbReference type="EMBL" id="KIV98417.1"/>
    </source>
</evidence>
<feature type="region of interest" description="Disordered" evidence="1">
    <location>
        <begin position="107"/>
        <end position="139"/>
    </location>
</feature>
<feature type="transmembrane region" description="Helical" evidence="2">
    <location>
        <begin position="50"/>
        <end position="77"/>
    </location>
</feature>
<keyword evidence="2" id="KW-0472">Membrane</keyword>
<accession>A0A0D1ZV91</accession>
<dbReference type="HOGENOM" id="CLU_1918684_0_0_1"/>
<dbReference type="Proteomes" id="UP000053259">
    <property type="component" value="Unassembled WGS sequence"/>
</dbReference>
<evidence type="ECO:0000256" key="1">
    <source>
        <dbReference type="SAM" id="MobiDB-lite"/>
    </source>
</evidence>
<reference evidence="3 4" key="1">
    <citation type="submission" date="2015-01" db="EMBL/GenBank/DDBJ databases">
        <title>The Genome Sequence of Ochroconis gallopava CBS43764.</title>
        <authorList>
            <consortium name="The Broad Institute Genomics Platform"/>
            <person name="Cuomo C."/>
            <person name="de Hoog S."/>
            <person name="Gorbushina A."/>
            <person name="Stielow B."/>
            <person name="Teixiera M."/>
            <person name="Abouelleil A."/>
            <person name="Chapman S.B."/>
            <person name="Priest M."/>
            <person name="Young S.K."/>
            <person name="Wortman J."/>
            <person name="Nusbaum C."/>
            <person name="Birren B."/>
        </authorList>
    </citation>
    <scope>NUCLEOTIDE SEQUENCE [LARGE SCALE GENOMIC DNA]</scope>
    <source>
        <strain evidence="3 4">CBS 43764</strain>
    </source>
</reference>
<dbReference type="AlphaFoldDB" id="A0A0D1ZV91"/>
<dbReference type="VEuPathDB" id="FungiDB:PV09_09753"/>
<gene>
    <name evidence="3" type="ORF">PV09_09753</name>
</gene>
<keyword evidence="4" id="KW-1185">Reference proteome</keyword>
<dbReference type="RefSeq" id="XP_016208287.1">
    <property type="nucleotide sequence ID" value="XM_016363875.1"/>
</dbReference>
<evidence type="ECO:0000256" key="2">
    <source>
        <dbReference type="SAM" id="Phobius"/>
    </source>
</evidence>
<name>A0A0D1ZV91_9PEZI</name>
<dbReference type="GeneID" id="27317726"/>
<organism evidence="3 4">
    <name type="scientific">Verruconis gallopava</name>
    <dbReference type="NCBI Taxonomy" id="253628"/>
    <lineage>
        <taxon>Eukaryota</taxon>
        <taxon>Fungi</taxon>
        <taxon>Dikarya</taxon>
        <taxon>Ascomycota</taxon>
        <taxon>Pezizomycotina</taxon>
        <taxon>Dothideomycetes</taxon>
        <taxon>Pleosporomycetidae</taxon>
        <taxon>Venturiales</taxon>
        <taxon>Sympoventuriaceae</taxon>
        <taxon>Verruconis</taxon>
    </lineage>
</organism>